<protein>
    <submittedName>
        <fullName evidence="2">Uncharacterized protein</fullName>
    </submittedName>
</protein>
<comment type="caution">
    <text evidence="2">The sequence shown here is derived from an EMBL/GenBank/DDBJ whole genome shotgun (WGS) entry which is preliminary data.</text>
</comment>
<evidence type="ECO:0000313" key="2">
    <source>
        <dbReference type="EMBL" id="KAK2549107.1"/>
    </source>
</evidence>
<dbReference type="EMBL" id="JARQWQ010000131">
    <property type="protein sequence ID" value="KAK2549107.1"/>
    <property type="molecule type" value="Genomic_DNA"/>
</dbReference>
<keyword evidence="3" id="KW-1185">Reference proteome</keyword>
<evidence type="ECO:0000313" key="3">
    <source>
        <dbReference type="Proteomes" id="UP001249851"/>
    </source>
</evidence>
<name>A0AAD9UTH4_ACRCE</name>
<dbReference type="Proteomes" id="UP001249851">
    <property type="component" value="Unassembled WGS sequence"/>
</dbReference>
<dbReference type="AlphaFoldDB" id="A0AAD9UTH4"/>
<gene>
    <name evidence="2" type="ORF">P5673_030479</name>
</gene>
<sequence length="107" mass="12236">MSATQRQYASEVLYMDYMSSEDSDYEEIKDPITEERERKLACYITKKLPWEKTSLTSLKSRLDRAYDNSLSSHARAMSKPRKVGGLSTRPAPEGPSWAVRQPDDETA</sequence>
<proteinExistence type="predicted"/>
<reference evidence="2" key="2">
    <citation type="journal article" date="2023" name="Science">
        <title>Genomic signatures of disease resistance in endangered staghorn corals.</title>
        <authorList>
            <person name="Vollmer S.V."/>
            <person name="Selwyn J.D."/>
            <person name="Despard B.A."/>
            <person name="Roesel C.L."/>
        </authorList>
    </citation>
    <scope>NUCLEOTIDE SEQUENCE</scope>
    <source>
        <strain evidence="2">K2</strain>
    </source>
</reference>
<accession>A0AAD9UTH4</accession>
<feature type="region of interest" description="Disordered" evidence="1">
    <location>
        <begin position="69"/>
        <end position="107"/>
    </location>
</feature>
<reference evidence="2" key="1">
    <citation type="journal article" date="2023" name="G3 (Bethesda)">
        <title>Whole genome assembly and annotation of the endangered Caribbean coral Acropora cervicornis.</title>
        <authorList>
            <person name="Selwyn J.D."/>
            <person name="Vollmer S.V."/>
        </authorList>
    </citation>
    <scope>NUCLEOTIDE SEQUENCE</scope>
    <source>
        <strain evidence="2">K2</strain>
    </source>
</reference>
<organism evidence="2 3">
    <name type="scientific">Acropora cervicornis</name>
    <name type="common">Staghorn coral</name>
    <dbReference type="NCBI Taxonomy" id="6130"/>
    <lineage>
        <taxon>Eukaryota</taxon>
        <taxon>Metazoa</taxon>
        <taxon>Cnidaria</taxon>
        <taxon>Anthozoa</taxon>
        <taxon>Hexacorallia</taxon>
        <taxon>Scleractinia</taxon>
        <taxon>Astrocoeniina</taxon>
        <taxon>Acroporidae</taxon>
        <taxon>Acropora</taxon>
    </lineage>
</organism>
<evidence type="ECO:0000256" key="1">
    <source>
        <dbReference type="SAM" id="MobiDB-lite"/>
    </source>
</evidence>